<dbReference type="RefSeq" id="WP_076979606.1">
    <property type="nucleotide sequence ID" value="NZ_CP019124.1"/>
</dbReference>
<dbReference type="OrthoDB" id="5525824at2"/>
<reference evidence="5 6" key="1">
    <citation type="submission" date="2017-01" db="EMBL/GenBank/DDBJ databases">
        <title>Genomic analysis of Xuhuaishuia manganoxidans DY6-4.</title>
        <authorList>
            <person name="Wang X."/>
        </authorList>
    </citation>
    <scope>NUCLEOTIDE SEQUENCE [LARGE SCALE GENOMIC DNA]</scope>
    <source>
        <strain evidence="5 6">DY6-4</strain>
    </source>
</reference>
<evidence type="ECO:0000256" key="2">
    <source>
        <dbReference type="ARBA" id="ARBA00023136"/>
    </source>
</evidence>
<comment type="subcellular location">
    <subcellularLocation>
        <location evidence="1">Cell outer membrane</location>
    </subcellularLocation>
</comment>
<dbReference type="PANTHER" id="PTHR30329:SF21">
    <property type="entry name" value="LIPOPROTEIN YIAD-RELATED"/>
    <property type="match status" value="1"/>
</dbReference>
<evidence type="ECO:0000256" key="3">
    <source>
        <dbReference type="ARBA" id="ARBA00023237"/>
    </source>
</evidence>
<keyword evidence="6" id="KW-1185">Reference proteome</keyword>
<dbReference type="EMBL" id="CP019124">
    <property type="protein sequence ID" value="APX89583.1"/>
    <property type="molecule type" value="Genomic_DNA"/>
</dbReference>
<dbReference type="Gene3D" id="3.40.1520.20">
    <property type="match status" value="3"/>
</dbReference>
<dbReference type="InterPro" id="IPR006664">
    <property type="entry name" value="OMP_bac"/>
</dbReference>
<dbReference type="STRING" id="1267768.BV394_07535"/>
<feature type="region of interest" description="Disordered" evidence="4">
    <location>
        <begin position="610"/>
        <end position="675"/>
    </location>
</feature>
<sequence>MRLGQKIIIALIFVVAAGLSVVTSRVAVQWIEERTLAAVDRVIAFRGIDWVDATADGLRIRLIGTAPDEARRFEALSIVGSVVDSERVIDAMEVVDTSNMPPPKFSIEILRNDRGISLIGLIPAESESRIIVDRIEELTRNARVADMLDEGEYPVPEGWPEALDFAIEALGLLPRSKISVAADMVAITAITGSAEEKQRLEEELALLAPEGLLVTTDLTAPRPVITPFTLRFVKEAEGPRFDACSADTPEARDRILEAAARAGVTGEIDCTIGLGVPSPNWAAAVETAIAKLDQLEGGNITFSDADVTLVALETVEQADFDRVVGELKADLPEVFSVKAILPDPPAEEGGDKAPVIPEFTARRDEEGALQMRGRLRDEMMQDAVTAFAQAKFGADRVYNATRLDDTLPDGWPVRVLAGLAAMSELETGALVVRPDLIRIEGETGSADARQQMARILSERLGKQDKNYELDVRYIEALDPSAALPTPRECADSIQAEIAKRKITFAPGSLEIDPESLPTVDAIARILDECTDVRFEIGGHTDSQGREEMNLNLSQARADSVLNALMARQVLTGNLTAKGYGESDPIADNDTEDGREANRRIEFRLLAAATDRAKAKAKAEGEAADKQAAATAPDGAGEEGGPGADEPTEGAAPADSDAEDPSSATGATGTTNGEAR</sequence>
<feature type="compositionally biased region" description="Low complexity" evidence="4">
    <location>
        <begin position="648"/>
        <end position="675"/>
    </location>
</feature>
<evidence type="ECO:0000313" key="6">
    <source>
        <dbReference type="Proteomes" id="UP000187266"/>
    </source>
</evidence>
<dbReference type="PRINTS" id="PR01021">
    <property type="entry name" value="OMPADOMAIN"/>
</dbReference>
<dbReference type="CDD" id="cd07185">
    <property type="entry name" value="OmpA_C-like"/>
    <property type="match status" value="1"/>
</dbReference>
<dbReference type="Gene3D" id="3.30.1330.60">
    <property type="entry name" value="OmpA-like domain"/>
    <property type="match status" value="1"/>
</dbReference>
<dbReference type="GO" id="GO:0009279">
    <property type="term" value="C:cell outer membrane"/>
    <property type="evidence" value="ECO:0007669"/>
    <property type="project" value="UniProtKB-SubCell"/>
</dbReference>
<dbReference type="Pfam" id="PF00691">
    <property type="entry name" value="OmpA"/>
    <property type="match status" value="1"/>
</dbReference>
<dbReference type="Proteomes" id="UP000187266">
    <property type="component" value="Chromosome"/>
</dbReference>
<dbReference type="InterPro" id="IPR050330">
    <property type="entry name" value="Bact_OuterMem_StrucFunc"/>
</dbReference>
<dbReference type="InterPro" id="IPR006665">
    <property type="entry name" value="OmpA-like"/>
</dbReference>
<dbReference type="SUPFAM" id="SSF103088">
    <property type="entry name" value="OmpA-like"/>
    <property type="match status" value="1"/>
</dbReference>
<evidence type="ECO:0000256" key="4">
    <source>
        <dbReference type="SAM" id="MobiDB-lite"/>
    </source>
</evidence>
<protein>
    <submittedName>
        <fullName evidence="5">Uncharacterized protein</fullName>
    </submittedName>
</protein>
<proteinExistence type="predicted"/>
<accession>A0A1U7DI68</accession>
<name>A0A1U7DI68_9RHOB</name>
<gene>
    <name evidence="5" type="ORF">BV394_07535</name>
</gene>
<feature type="compositionally biased region" description="Low complexity" evidence="4">
    <location>
        <begin position="625"/>
        <end position="634"/>
    </location>
</feature>
<feature type="compositionally biased region" description="Basic and acidic residues" evidence="4">
    <location>
        <begin position="610"/>
        <end position="624"/>
    </location>
</feature>
<accession>A0A2M9DDJ4</accession>
<keyword evidence="2" id="KW-0472">Membrane</keyword>
<evidence type="ECO:0000256" key="1">
    <source>
        <dbReference type="ARBA" id="ARBA00004442"/>
    </source>
</evidence>
<dbReference type="AlphaFoldDB" id="A0A1U7DI68"/>
<dbReference type="InterPro" id="IPR036737">
    <property type="entry name" value="OmpA-like_sf"/>
</dbReference>
<keyword evidence="3" id="KW-0998">Cell outer membrane</keyword>
<dbReference type="PANTHER" id="PTHR30329">
    <property type="entry name" value="STATOR ELEMENT OF FLAGELLAR MOTOR COMPLEX"/>
    <property type="match status" value="1"/>
</dbReference>
<organism evidence="5 6">
    <name type="scientific">Brevirhabdus pacifica</name>
    <dbReference type="NCBI Taxonomy" id="1267768"/>
    <lineage>
        <taxon>Bacteria</taxon>
        <taxon>Pseudomonadati</taxon>
        <taxon>Pseudomonadota</taxon>
        <taxon>Alphaproteobacteria</taxon>
        <taxon>Rhodobacterales</taxon>
        <taxon>Paracoccaceae</taxon>
        <taxon>Brevirhabdus</taxon>
    </lineage>
</organism>
<evidence type="ECO:0000313" key="5">
    <source>
        <dbReference type="EMBL" id="APX89583.1"/>
    </source>
</evidence>
<dbReference type="PROSITE" id="PS51123">
    <property type="entry name" value="OMPA_2"/>
    <property type="match status" value="1"/>
</dbReference>